<reference evidence="5" key="1">
    <citation type="submission" date="2021-07" db="EMBL/GenBank/DDBJ databases">
        <title>Pseudohoeflea marina sp. nov. a polyhydroxyalcanoate-producing bacterium.</title>
        <authorList>
            <person name="Zheng W."/>
            <person name="Yu S."/>
            <person name="Huang Y."/>
        </authorList>
    </citation>
    <scope>NUCLEOTIDE SEQUENCE</scope>
    <source>
        <strain evidence="5">DP4N28-3</strain>
    </source>
</reference>
<dbReference type="CDD" id="cd13585">
    <property type="entry name" value="PBP2_TMBP_like"/>
    <property type="match status" value="1"/>
</dbReference>
<protein>
    <submittedName>
        <fullName evidence="5">Sugar ABC transporter substrate-binding protein</fullName>
    </submittedName>
</protein>
<dbReference type="RefSeq" id="WP_219201136.1">
    <property type="nucleotide sequence ID" value="NZ_JAHWQX010000002.1"/>
</dbReference>
<keyword evidence="6" id="KW-1185">Reference proteome</keyword>
<evidence type="ECO:0000256" key="4">
    <source>
        <dbReference type="SAM" id="SignalP"/>
    </source>
</evidence>
<proteinExistence type="inferred from homology"/>
<feature type="signal peptide" evidence="4">
    <location>
        <begin position="1"/>
        <end position="28"/>
    </location>
</feature>
<comment type="caution">
    <text evidence="5">The sequence shown here is derived from an EMBL/GenBank/DDBJ whole genome shotgun (WGS) entry which is preliminary data.</text>
</comment>
<dbReference type="EMBL" id="JAHWQX010000002">
    <property type="protein sequence ID" value="MBW3097207.1"/>
    <property type="molecule type" value="Genomic_DNA"/>
</dbReference>
<evidence type="ECO:0000313" key="6">
    <source>
        <dbReference type="Proteomes" id="UP001430804"/>
    </source>
</evidence>
<evidence type="ECO:0000256" key="3">
    <source>
        <dbReference type="ARBA" id="ARBA00022764"/>
    </source>
</evidence>
<dbReference type="PANTHER" id="PTHR43649">
    <property type="entry name" value="ARABINOSE-BINDING PROTEIN-RELATED"/>
    <property type="match status" value="1"/>
</dbReference>
<keyword evidence="4" id="KW-0732">Signal</keyword>
<dbReference type="InterPro" id="IPR050490">
    <property type="entry name" value="Bact_solute-bd_prot1"/>
</dbReference>
<evidence type="ECO:0000256" key="1">
    <source>
        <dbReference type="ARBA" id="ARBA00004418"/>
    </source>
</evidence>
<dbReference type="PANTHER" id="PTHR43649:SF12">
    <property type="entry name" value="DIACETYLCHITOBIOSE BINDING PROTEIN DASA"/>
    <property type="match status" value="1"/>
</dbReference>
<accession>A0ABS6WML3</accession>
<keyword evidence="3" id="KW-0574">Periplasm</keyword>
<dbReference type="InterPro" id="IPR006059">
    <property type="entry name" value="SBP"/>
</dbReference>
<dbReference type="Proteomes" id="UP001430804">
    <property type="component" value="Unassembled WGS sequence"/>
</dbReference>
<organism evidence="5 6">
    <name type="scientific">Pseudohoeflea coraliihabitans</name>
    <dbReference type="NCBI Taxonomy" id="2860393"/>
    <lineage>
        <taxon>Bacteria</taxon>
        <taxon>Pseudomonadati</taxon>
        <taxon>Pseudomonadota</taxon>
        <taxon>Alphaproteobacteria</taxon>
        <taxon>Hyphomicrobiales</taxon>
        <taxon>Rhizobiaceae</taxon>
        <taxon>Pseudohoeflea</taxon>
    </lineage>
</organism>
<evidence type="ECO:0000256" key="2">
    <source>
        <dbReference type="ARBA" id="ARBA00008520"/>
    </source>
</evidence>
<dbReference type="Pfam" id="PF01547">
    <property type="entry name" value="SBP_bac_1"/>
    <property type="match status" value="1"/>
</dbReference>
<gene>
    <name evidence="5" type="ORF">KY465_07940</name>
</gene>
<sequence>MKCRQGGFWLSLIVSASIVCLAPGTAGAQEETTLKFWTFLDPNKNGPRESAWAQIIKTFEDEHPGIKIQPEIFPWNEISSKLIVSVSAGRGPDVTLVETNLRQTLARGNILAPLDEYIETWDAGALDDFYHPQERVYDGKTYALNMWSNGSALFYRKDLFDEAGLEPPRSMDEFTTAAKALTVDTDGDGKIDQWGFAEGIARSQPFAHRFLFPLIWASGETIIGPDGKATFNSPAGVKAVQSFVDLVKVHEAMPPDVVNLTYDERLQGFMAGKYAMAIEGMHRYERTQTSPVIEGKVGLVPIPGWSVDKPAPTPVTGWDIGIGATSENKEAAWEFLSHALSYESQLLNAEVAGQVPARKSVAEDAFFESEEGENLKFILDYIATASSEFPQATNLDLLIELFNLAIQEAILRDVSVQQALDNAASKYNRSL</sequence>
<feature type="chain" id="PRO_5046898505" evidence="4">
    <location>
        <begin position="29"/>
        <end position="431"/>
    </location>
</feature>
<name>A0ABS6WML3_9HYPH</name>
<comment type="subcellular location">
    <subcellularLocation>
        <location evidence="1">Periplasm</location>
    </subcellularLocation>
</comment>
<comment type="similarity">
    <text evidence="2">Belongs to the bacterial solute-binding protein 1 family.</text>
</comment>
<evidence type="ECO:0000313" key="5">
    <source>
        <dbReference type="EMBL" id="MBW3097207.1"/>
    </source>
</evidence>